<sequence length="54" mass="6085">MGNVSELLINAVMINMPKLLLGMDQKVWGQIFLWDVGIRRYKASGEKADPKPIV</sequence>
<evidence type="ECO:0000313" key="2">
    <source>
        <dbReference type="Proteomes" id="UP000182902"/>
    </source>
</evidence>
<dbReference type="EMBL" id="FNOX01000021">
    <property type="protein sequence ID" value="SDZ68286.1"/>
    <property type="molecule type" value="Genomic_DNA"/>
</dbReference>
<proteinExistence type="predicted"/>
<organism evidence="1 2">
    <name type="scientific">Pseudomonas salomonii</name>
    <dbReference type="NCBI Taxonomy" id="191391"/>
    <lineage>
        <taxon>Bacteria</taxon>
        <taxon>Pseudomonadati</taxon>
        <taxon>Pseudomonadota</taxon>
        <taxon>Gammaproteobacteria</taxon>
        <taxon>Pseudomonadales</taxon>
        <taxon>Pseudomonadaceae</taxon>
        <taxon>Pseudomonas</taxon>
    </lineage>
</organism>
<dbReference type="Proteomes" id="UP000182902">
    <property type="component" value="Unassembled WGS sequence"/>
</dbReference>
<reference evidence="1 2" key="1">
    <citation type="submission" date="2016-10" db="EMBL/GenBank/DDBJ databases">
        <authorList>
            <person name="de Groot N.N."/>
        </authorList>
    </citation>
    <scope>NUCLEOTIDE SEQUENCE [LARGE SCALE GENOMIC DNA]</scope>
    <source>
        <strain evidence="1 2">ICMP 14252</strain>
    </source>
</reference>
<evidence type="ECO:0000313" key="1">
    <source>
        <dbReference type="EMBL" id="SDZ68286.1"/>
    </source>
</evidence>
<protein>
    <submittedName>
        <fullName evidence="1">Uncharacterized protein</fullName>
    </submittedName>
</protein>
<gene>
    <name evidence="1" type="ORF">SAMN05216247_12124</name>
</gene>
<name>A0A1H3V165_9PSED</name>
<dbReference type="AlphaFoldDB" id="A0A1H3V165"/>
<accession>A0A1H3V165</accession>